<sequence>MTAPLSGVRVADFTELLPGPFLTQSLAEMGAEVIKLERPPRGDLVRTVSPGLFGAVNRGKRSRLVDLKDPVQRDAALDLAAGADVVIEGYRPGVMDRLGLGYAAVRARNPRVVYLSLTGYGQTGPLRDVPGHDLNYLATAGMTSLCGAPGGPPRHGIGAPVADLGGAVYGLSAVLAALFQRERTGAGQYLDLSMTDCVAHMLNARKGVFEASGIVDLEGQRAVALSRPAYGVFDVADGAVTVAALELHFWRALVALLGLDDWAGEEFHPTPARVARCAEINAAIAARLAPMTREAAVAKLLAADIPAAPVLSVAEADASAHFAARGLAAPTEAGRLTPFPVRLAGMAPMQAVPAPLDDFREGGE</sequence>
<dbReference type="AlphaFoldDB" id="A0A1H2VHP1"/>
<keyword evidence="1" id="KW-0808">Transferase</keyword>
<evidence type="ECO:0000313" key="1">
    <source>
        <dbReference type="EMBL" id="SDW67837.1"/>
    </source>
</evidence>
<accession>A0A1H2VHP1</accession>
<reference evidence="1 2" key="1">
    <citation type="submission" date="2016-10" db="EMBL/GenBank/DDBJ databases">
        <authorList>
            <person name="de Groot N.N."/>
        </authorList>
    </citation>
    <scope>NUCLEOTIDE SEQUENCE [LARGE SCALE GENOMIC DNA]</scope>
    <source>
        <strain evidence="1 2">DSM 17890</strain>
    </source>
</reference>
<dbReference type="InterPro" id="IPR023606">
    <property type="entry name" value="CoA-Trfase_III_dom_1_sf"/>
</dbReference>
<dbReference type="RefSeq" id="WP_092680359.1">
    <property type="nucleotide sequence ID" value="NZ_FNMZ01000002.1"/>
</dbReference>
<protein>
    <submittedName>
        <fullName evidence="1">Crotonobetainyl-CoA:carnitine CoA-transferase CaiB</fullName>
    </submittedName>
</protein>
<dbReference type="InterPro" id="IPR003673">
    <property type="entry name" value="CoA-Trfase_fam_III"/>
</dbReference>
<dbReference type="OrthoDB" id="9806585at2"/>
<dbReference type="InterPro" id="IPR044855">
    <property type="entry name" value="CoA-Trfase_III_dom3_sf"/>
</dbReference>
<keyword evidence="2" id="KW-1185">Reference proteome</keyword>
<organism evidence="1 2">
    <name type="scientific">Albimonas donghaensis</name>
    <dbReference type="NCBI Taxonomy" id="356660"/>
    <lineage>
        <taxon>Bacteria</taxon>
        <taxon>Pseudomonadati</taxon>
        <taxon>Pseudomonadota</taxon>
        <taxon>Alphaproteobacteria</taxon>
        <taxon>Rhodobacterales</taxon>
        <taxon>Paracoccaceae</taxon>
        <taxon>Albimonas</taxon>
    </lineage>
</organism>
<dbReference type="PANTHER" id="PTHR48228:SF5">
    <property type="entry name" value="ALPHA-METHYLACYL-COA RACEMASE"/>
    <property type="match status" value="1"/>
</dbReference>
<dbReference type="Gene3D" id="3.40.50.10540">
    <property type="entry name" value="Crotonobetainyl-coa:carnitine coa-transferase, domain 1"/>
    <property type="match status" value="1"/>
</dbReference>
<gene>
    <name evidence="1" type="ORF">SAMN05444336_10273</name>
</gene>
<dbReference type="EMBL" id="FNMZ01000002">
    <property type="protein sequence ID" value="SDW67837.1"/>
    <property type="molecule type" value="Genomic_DNA"/>
</dbReference>
<dbReference type="Proteomes" id="UP000199118">
    <property type="component" value="Unassembled WGS sequence"/>
</dbReference>
<dbReference type="STRING" id="356660.SAMN05444336_10273"/>
<name>A0A1H2VHP1_9RHOB</name>
<dbReference type="InterPro" id="IPR050509">
    <property type="entry name" value="CoA-transferase_III"/>
</dbReference>
<dbReference type="Pfam" id="PF02515">
    <property type="entry name" value="CoA_transf_3"/>
    <property type="match status" value="1"/>
</dbReference>
<dbReference type="GO" id="GO:0016740">
    <property type="term" value="F:transferase activity"/>
    <property type="evidence" value="ECO:0007669"/>
    <property type="project" value="UniProtKB-KW"/>
</dbReference>
<dbReference type="SUPFAM" id="SSF89796">
    <property type="entry name" value="CoA-transferase family III (CaiB/BaiF)"/>
    <property type="match status" value="1"/>
</dbReference>
<dbReference type="Gene3D" id="3.30.1540.10">
    <property type="entry name" value="formyl-coa transferase, domain 3"/>
    <property type="match status" value="1"/>
</dbReference>
<dbReference type="PANTHER" id="PTHR48228">
    <property type="entry name" value="SUCCINYL-COA--D-CITRAMALATE COA-TRANSFERASE"/>
    <property type="match status" value="1"/>
</dbReference>
<proteinExistence type="predicted"/>
<evidence type="ECO:0000313" key="2">
    <source>
        <dbReference type="Proteomes" id="UP000199118"/>
    </source>
</evidence>